<accession>D8K5B9</accession>
<organism evidence="6 7">
    <name type="scientific">Nitrosococcus watsoni (strain C-113)</name>
    <dbReference type="NCBI Taxonomy" id="105559"/>
    <lineage>
        <taxon>Bacteria</taxon>
        <taxon>Pseudomonadati</taxon>
        <taxon>Pseudomonadota</taxon>
        <taxon>Gammaproteobacteria</taxon>
        <taxon>Chromatiales</taxon>
        <taxon>Chromatiaceae</taxon>
        <taxon>Nitrosococcus</taxon>
    </lineage>
</organism>
<dbReference type="FunFam" id="3.40.50.300:FF:000032">
    <property type="entry name" value="Export ABC transporter ATP-binding protein"/>
    <property type="match status" value="1"/>
</dbReference>
<name>D8K5B9_NITWC</name>
<keyword evidence="2" id="KW-0547">Nucleotide-binding</keyword>
<dbReference type="OrthoDB" id="66958at2"/>
<dbReference type="PROSITE" id="PS50893">
    <property type="entry name" value="ABC_TRANSPORTER_2"/>
    <property type="match status" value="1"/>
</dbReference>
<comment type="similarity">
    <text evidence="4">Belongs to the ABC transporter superfamily. Macrolide exporter (TC 3.A.1.122) family.</text>
</comment>
<dbReference type="HOGENOM" id="CLU_000604_1_22_6"/>
<evidence type="ECO:0000256" key="3">
    <source>
        <dbReference type="ARBA" id="ARBA00022840"/>
    </source>
</evidence>
<dbReference type="SUPFAM" id="SSF52540">
    <property type="entry name" value="P-loop containing nucleoside triphosphate hydrolases"/>
    <property type="match status" value="1"/>
</dbReference>
<protein>
    <submittedName>
        <fullName evidence="6">ABC transporter related protein</fullName>
    </submittedName>
</protein>
<dbReference type="CDD" id="cd03255">
    <property type="entry name" value="ABC_MJ0796_LolCDE_FtsE"/>
    <property type="match status" value="1"/>
</dbReference>
<dbReference type="GO" id="GO:0005524">
    <property type="term" value="F:ATP binding"/>
    <property type="evidence" value="ECO:0007669"/>
    <property type="project" value="UniProtKB-KW"/>
</dbReference>
<keyword evidence="7" id="KW-1185">Reference proteome</keyword>
<dbReference type="GO" id="GO:0022857">
    <property type="term" value="F:transmembrane transporter activity"/>
    <property type="evidence" value="ECO:0007669"/>
    <property type="project" value="UniProtKB-ARBA"/>
</dbReference>
<evidence type="ECO:0000259" key="5">
    <source>
        <dbReference type="PROSITE" id="PS50893"/>
    </source>
</evidence>
<dbReference type="SMART" id="SM00382">
    <property type="entry name" value="AAA"/>
    <property type="match status" value="1"/>
</dbReference>
<dbReference type="KEGG" id="nwa:Nwat_1162"/>
<evidence type="ECO:0000313" key="7">
    <source>
        <dbReference type="Proteomes" id="UP000000393"/>
    </source>
</evidence>
<keyword evidence="1" id="KW-0813">Transport</keyword>
<keyword evidence="3" id="KW-0067">ATP-binding</keyword>
<dbReference type="Pfam" id="PF00005">
    <property type="entry name" value="ABC_tran"/>
    <property type="match status" value="1"/>
</dbReference>
<dbReference type="GO" id="GO:1902495">
    <property type="term" value="C:transmembrane transporter complex"/>
    <property type="evidence" value="ECO:0007669"/>
    <property type="project" value="UniProtKB-ARBA"/>
</dbReference>
<dbReference type="STRING" id="105559.Nwat_1162"/>
<reference evidence="6 7" key="1">
    <citation type="submission" date="2010-06" db="EMBL/GenBank/DDBJ databases">
        <title>Complete sequence of chromosome of Nitrosococcus watsoni C-113.</title>
        <authorList>
            <consortium name="US DOE Joint Genome Institute"/>
            <person name="Lucas S."/>
            <person name="Copeland A."/>
            <person name="Lapidus A."/>
            <person name="Cheng J.-F."/>
            <person name="Bruce D."/>
            <person name="Goodwin L."/>
            <person name="Pitluck S."/>
            <person name="Malfatti S.A."/>
            <person name="Chain P.S.G."/>
            <person name="Land M."/>
            <person name="Hauser L."/>
            <person name="Kyrpides N."/>
            <person name="Ivanova N."/>
            <person name="Cambell M.A."/>
            <person name="Heidelberg J.F."/>
            <person name="Klotz M.G."/>
            <person name="Woyke T."/>
        </authorList>
    </citation>
    <scope>NUCLEOTIDE SEQUENCE [LARGE SCALE GENOMIC DNA]</scope>
    <source>
        <strain evidence="6 7">C-113</strain>
    </source>
</reference>
<dbReference type="InterPro" id="IPR017871">
    <property type="entry name" value="ABC_transporter-like_CS"/>
</dbReference>
<dbReference type="RefSeq" id="WP_013220196.1">
    <property type="nucleotide sequence ID" value="NC_014315.1"/>
</dbReference>
<evidence type="ECO:0000256" key="4">
    <source>
        <dbReference type="ARBA" id="ARBA00038388"/>
    </source>
</evidence>
<dbReference type="InterPro" id="IPR003439">
    <property type="entry name" value="ABC_transporter-like_ATP-bd"/>
</dbReference>
<dbReference type="AlphaFoldDB" id="D8K5B9"/>
<evidence type="ECO:0000256" key="2">
    <source>
        <dbReference type="ARBA" id="ARBA00022741"/>
    </source>
</evidence>
<evidence type="ECO:0000313" key="6">
    <source>
        <dbReference type="EMBL" id="ADJ28096.1"/>
    </source>
</evidence>
<evidence type="ECO:0000256" key="1">
    <source>
        <dbReference type="ARBA" id="ARBA00022448"/>
    </source>
</evidence>
<dbReference type="PANTHER" id="PTHR24220:SF685">
    <property type="entry name" value="ABC TRANSPORTER RELATED"/>
    <property type="match status" value="1"/>
</dbReference>
<dbReference type="InterPro" id="IPR003593">
    <property type="entry name" value="AAA+_ATPase"/>
</dbReference>
<dbReference type="GO" id="GO:0005886">
    <property type="term" value="C:plasma membrane"/>
    <property type="evidence" value="ECO:0007669"/>
    <property type="project" value="TreeGrafter"/>
</dbReference>
<dbReference type="InterPro" id="IPR017911">
    <property type="entry name" value="MacB-like_ATP-bd"/>
</dbReference>
<dbReference type="eggNOG" id="COG1136">
    <property type="taxonomic scope" value="Bacteria"/>
</dbReference>
<dbReference type="PANTHER" id="PTHR24220">
    <property type="entry name" value="IMPORT ATP-BINDING PROTEIN"/>
    <property type="match status" value="1"/>
</dbReference>
<dbReference type="EMBL" id="CP002086">
    <property type="protein sequence ID" value="ADJ28096.1"/>
    <property type="molecule type" value="Genomic_DNA"/>
</dbReference>
<gene>
    <name evidence="6" type="ordered locus">Nwat_1162</name>
</gene>
<dbReference type="InterPro" id="IPR027417">
    <property type="entry name" value="P-loop_NTPase"/>
</dbReference>
<sequence>MIPVLELLNLSKSYWEGETEHRVLHELTATIQKGECIVLLGRSGSGKSTLLNLIAGIDFPSAGEVNINGISLTRLSEEDRTLLRRRYIGFIFQFFNLIPTLTVEENLLLPLELNGRNNPTEHAYAQSLLQEVGLLERAHSFPDELSGGEQQRVAIARALVHDPLLVLADEPTGNLDLETGRRVLALLDRLTKQQGKTLIMVTHSPEVVGQADRILRLRPEGLVAEEPPQ</sequence>
<dbReference type="PROSITE" id="PS00211">
    <property type="entry name" value="ABC_TRANSPORTER_1"/>
    <property type="match status" value="1"/>
</dbReference>
<dbReference type="Proteomes" id="UP000000393">
    <property type="component" value="Chromosome"/>
</dbReference>
<feature type="domain" description="ABC transporter" evidence="5">
    <location>
        <begin position="5"/>
        <end position="229"/>
    </location>
</feature>
<proteinExistence type="inferred from homology"/>
<dbReference type="InterPro" id="IPR015854">
    <property type="entry name" value="ABC_transpr_LolD-like"/>
</dbReference>
<dbReference type="Gene3D" id="3.40.50.300">
    <property type="entry name" value="P-loop containing nucleotide triphosphate hydrolases"/>
    <property type="match status" value="1"/>
</dbReference>
<dbReference type="GO" id="GO:0016887">
    <property type="term" value="F:ATP hydrolysis activity"/>
    <property type="evidence" value="ECO:0007669"/>
    <property type="project" value="InterPro"/>
</dbReference>